<proteinExistence type="predicted"/>
<comment type="caution">
    <text evidence="2">The sequence shown here is derived from an EMBL/GenBank/DDBJ whole genome shotgun (WGS) entry which is preliminary data.</text>
</comment>
<dbReference type="Proteomes" id="UP000838686">
    <property type="component" value="Unassembled WGS sequence"/>
</dbReference>
<sequence length="57" mass="6430">MKLNNLDKKKELTISPQDSSIVELDVTTILEQLGIDSSNWSRMSLQPNNSTQNKTKP</sequence>
<gene>
    <name evidence="2" type="ORF">PAECIP111893_03359</name>
</gene>
<reference evidence="2" key="1">
    <citation type="submission" date="2022-01" db="EMBL/GenBank/DDBJ databases">
        <authorList>
            <person name="Criscuolo A."/>
        </authorList>
    </citation>
    <scope>NUCLEOTIDE SEQUENCE</scope>
    <source>
        <strain evidence="2">CIP111893</strain>
    </source>
</reference>
<feature type="region of interest" description="Disordered" evidence="1">
    <location>
        <begin position="37"/>
        <end position="57"/>
    </location>
</feature>
<evidence type="ECO:0000313" key="2">
    <source>
        <dbReference type="EMBL" id="CAH1211038.1"/>
    </source>
</evidence>
<organism evidence="2 3">
    <name type="scientific">Paenibacillus plantiphilus</name>
    <dbReference type="NCBI Taxonomy" id="2905650"/>
    <lineage>
        <taxon>Bacteria</taxon>
        <taxon>Bacillati</taxon>
        <taxon>Bacillota</taxon>
        <taxon>Bacilli</taxon>
        <taxon>Bacillales</taxon>
        <taxon>Paenibacillaceae</taxon>
        <taxon>Paenibacillus</taxon>
    </lineage>
</organism>
<name>A0ABM9CFJ8_9BACL</name>
<keyword evidence="3" id="KW-1185">Reference proteome</keyword>
<protein>
    <submittedName>
        <fullName evidence="2">Uncharacterized protein</fullName>
    </submittedName>
</protein>
<accession>A0ABM9CFJ8</accession>
<dbReference type="EMBL" id="CAKMMF010000018">
    <property type="protein sequence ID" value="CAH1211038.1"/>
    <property type="molecule type" value="Genomic_DNA"/>
</dbReference>
<evidence type="ECO:0000256" key="1">
    <source>
        <dbReference type="SAM" id="MobiDB-lite"/>
    </source>
</evidence>
<dbReference type="RefSeq" id="WP_236343685.1">
    <property type="nucleotide sequence ID" value="NZ_CAKMMF010000018.1"/>
</dbReference>
<evidence type="ECO:0000313" key="3">
    <source>
        <dbReference type="Proteomes" id="UP000838686"/>
    </source>
</evidence>